<dbReference type="AlphaFoldDB" id="A0A059F6I7"/>
<dbReference type="OrthoDB" id="7617982at2"/>
<dbReference type="EMBL" id="ARYJ01000022">
    <property type="protein sequence ID" value="KCZ82834.1"/>
    <property type="molecule type" value="Genomic_DNA"/>
</dbReference>
<evidence type="ECO:0000313" key="2">
    <source>
        <dbReference type="Proteomes" id="UP000024816"/>
    </source>
</evidence>
<organism evidence="1 2">
    <name type="scientific">Hyphomonas jannaschiana VP2</name>
    <dbReference type="NCBI Taxonomy" id="1280952"/>
    <lineage>
        <taxon>Bacteria</taxon>
        <taxon>Pseudomonadati</taxon>
        <taxon>Pseudomonadota</taxon>
        <taxon>Alphaproteobacteria</taxon>
        <taxon>Hyphomonadales</taxon>
        <taxon>Hyphomonadaceae</taxon>
        <taxon>Hyphomonas</taxon>
    </lineage>
</organism>
<dbReference type="InterPro" id="IPR016181">
    <property type="entry name" value="Acyl_CoA_acyltransferase"/>
</dbReference>
<gene>
    <name evidence="1" type="ORF">HJA_17435</name>
</gene>
<dbReference type="RefSeq" id="WP_051597847.1">
    <property type="nucleotide sequence ID" value="NZ_ARYJ01000022.1"/>
</dbReference>
<dbReference type="Gene3D" id="3.40.630.30">
    <property type="match status" value="1"/>
</dbReference>
<sequence>MPIKPVDIVLSNGVEVILRPAGPEDEPRFEHIVANMSEESRYLRFFSGVKVIPKPIIHALADADGHRHIAWAAALKNEPGQPFIAAAHAIRTTNELEEAELAMGVLDAYHAQGLSRMLIACVALCCHAEGIITLEAETLPENRKANSLFKALGGHVIRPMPPTTMWQFHVGELISVLRAMESPRGLREVFRINGAEDEGSVDAS</sequence>
<dbReference type="Proteomes" id="UP000024816">
    <property type="component" value="Unassembled WGS sequence"/>
</dbReference>
<evidence type="ECO:0008006" key="3">
    <source>
        <dbReference type="Google" id="ProtNLM"/>
    </source>
</evidence>
<reference evidence="1 2" key="1">
    <citation type="journal article" date="2014" name="Antonie Van Leeuwenhoek">
        <title>Hyphomonas beringensis sp. nov. and Hyphomonas chukchiensis sp. nov., isolated from surface seawater of the Bering Sea and Chukchi Sea.</title>
        <authorList>
            <person name="Li C."/>
            <person name="Lai Q."/>
            <person name="Li G."/>
            <person name="Dong C."/>
            <person name="Wang J."/>
            <person name="Liao Y."/>
            <person name="Shao Z."/>
        </authorList>
    </citation>
    <scope>NUCLEOTIDE SEQUENCE [LARGE SCALE GENOMIC DNA]</scope>
    <source>
        <strain evidence="1 2">VP2</strain>
    </source>
</reference>
<dbReference type="eggNOG" id="COG0456">
    <property type="taxonomic scope" value="Bacteria"/>
</dbReference>
<keyword evidence="2" id="KW-1185">Reference proteome</keyword>
<evidence type="ECO:0000313" key="1">
    <source>
        <dbReference type="EMBL" id="KCZ82834.1"/>
    </source>
</evidence>
<name>A0A059F6I7_9PROT</name>
<accession>A0A059F6I7</accession>
<dbReference type="PATRIC" id="fig|1280952.3.peg.3486"/>
<comment type="caution">
    <text evidence="1">The sequence shown here is derived from an EMBL/GenBank/DDBJ whole genome shotgun (WGS) entry which is preliminary data.</text>
</comment>
<protein>
    <recommendedName>
        <fullName evidence="3">N-acetyltransferase domain-containing protein</fullName>
    </recommendedName>
</protein>
<proteinExistence type="predicted"/>
<dbReference type="SUPFAM" id="SSF55729">
    <property type="entry name" value="Acyl-CoA N-acyltransferases (Nat)"/>
    <property type="match status" value="1"/>
</dbReference>